<dbReference type="GO" id="GO:0005737">
    <property type="term" value="C:cytoplasm"/>
    <property type="evidence" value="ECO:0007669"/>
    <property type="project" value="UniProtKB-SubCell"/>
</dbReference>
<comment type="function">
    <text evidence="5">An accessory protein needed during the final step in the assembly of 30S ribosomal subunit, possibly for assembly of the head region. Essential for efficient processing of 16S rRNA. May be needed both before and after RbfA during the maturation of 16S rRNA. It has affinity for free ribosomal 30S subunits but not for 70S ribosomes.</text>
</comment>
<comment type="caution">
    <text evidence="8">The sequence shown here is derived from an EMBL/GenBank/DDBJ whole genome shotgun (WGS) entry which is preliminary data.</text>
</comment>
<dbReference type="PANTHER" id="PTHR33692">
    <property type="entry name" value="RIBOSOME MATURATION FACTOR RIMM"/>
    <property type="match status" value="1"/>
</dbReference>
<dbReference type="GO" id="GO:0042274">
    <property type="term" value="P:ribosomal small subunit biogenesis"/>
    <property type="evidence" value="ECO:0007669"/>
    <property type="project" value="UniProtKB-UniRule"/>
</dbReference>
<dbReference type="GO" id="GO:0043022">
    <property type="term" value="F:ribosome binding"/>
    <property type="evidence" value="ECO:0007669"/>
    <property type="project" value="InterPro"/>
</dbReference>
<comment type="subcellular location">
    <subcellularLocation>
        <location evidence="5">Cytoplasm</location>
    </subcellularLocation>
</comment>
<organism evidence="8 9">
    <name type="scientific">Natronobacillus azotifigens</name>
    <dbReference type="NCBI Taxonomy" id="472978"/>
    <lineage>
        <taxon>Bacteria</taxon>
        <taxon>Bacillati</taxon>
        <taxon>Bacillota</taxon>
        <taxon>Bacilli</taxon>
        <taxon>Bacillales</taxon>
        <taxon>Bacillaceae</taxon>
        <taxon>Natronobacillus</taxon>
    </lineage>
</organism>
<dbReference type="InterPro" id="IPR011961">
    <property type="entry name" value="RimM"/>
</dbReference>
<gene>
    <name evidence="5 8" type="primary">rimM</name>
    <name evidence="8" type="ORF">OWO01_09270</name>
</gene>
<feature type="domain" description="PRC-barrel" evidence="7">
    <location>
        <begin position="97"/>
        <end position="170"/>
    </location>
</feature>
<evidence type="ECO:0000256" key="1">
    <source>
        <dbReference type="ARBA" id="ARBA00022490"/>
    </source>
</evidence>
<evidence type="ECO:0000256" key="2">
    <source>
        <dbReference type="ARBA" id="ARBA00022517"/>
    </source>
</evidence>
<dbReference type="Pfam" id="PF01782">
    <property type="entry name" value="RimM"/>
    <property type="match status" value="1"/>
</dbReference>
<dbReference type="InterPro" id="IPR036976">
    <property type="entry name" value="RimM_N_sf"/>
</dbReference>
<comment type="domain">
    <text evidence="5">The PRC barrel domain binds ribosomal protein uS19.</text>
</comment>
<dbReference type="SUPFAM" id="SSF50447">
    <property type="entry name" value="Translation proteins"/>
    <property type="match status" value="1"/>
</dbReference>
<evidence type="ECO:0000256" key="4">
    <source>
        <dbReference type="ARBA" id="ARBA00023186"/>
    </source>
</evidence>
<dbReference type="GO" id="GO:0006364">
    <property type="term" value="P:rRNA processing"/>
    <property type="evidence" value="ECO:0007669"/>
    <property type="project" value="UniProtKB-UniRule"/>
</dbReference>
<keyword evidence="4 5" id="KW-0143">Chaperone</keyword>
<sequence length="172" mass="19860">MTKQFFNVGKIVNTHGIKGEVKVVRITDFEERFQKGNTLYFSDHQKSEPTPLTIKNHRKHKQFDMLQFEGYDSINQVESMKQGMLMISQEQQEPLEEGEFFYYEIIGCTVETTEGERLGEIAEILSPGANDVWVVRNANKKDLLIPYIDDVVKTVDKEQKKVVIEPMEGLIS</sequence>
<dbReference type="SUPFAM" id="SSF50346">
    <property type="entry name" value="PRC-barrel domain"/>
    <property type="match status" value="1"/>
</dbReference>
<proteinExistence type="inferred from homology"/>
<dbReference type="InterPro" id="IPR011033">
    <property type="entry name" value="PRC_barrel-like_sf"/>
</dbReference>
<protein>
    <recommendedName>
        <fullName evidence="5">Ribosome maturation factor RimM</fullName>
    </recommendedName>
</protein>
<feature type="domain" description="RimM N-terminal" evidence="6">
    <location>
        <begin position="8"/>
        <end position="90"/>
    </location>
</feature>
<dbReference type="Pfam" id="PF05239">
    <property type="entry name" value="PRC"/>
    <property type="match status" value="1"/>
</dbReference>
<dbReference type="GO" id="GO:0005840">
    <property type="term" value="C:ribosome"/>
    <property type="evidence" value="ECO:0007669"/>
    <property type="project" value="InterPro"/>
</dbReference>
<comment type="similarity">
    <text evidence="5">Belongs to the RimM family.</text>
</comment>
<dbReference type="InterPro" id="IPR027275">
    <property type="entry name" value="PRC-brl_dom"/>
</dbReference>
<keyword evidence="2 5" id="KW-0690">Ribosome biogenesis</keyword>
<keyword evidence="9" id="KW-1185">Reference proteome</keyword>
<keyword evidence="1 5" id="KW-0963">Cytoplasm</keyword>
<dbReference type="Gene3D" id="2.40.30.60">
    <property type="entry name" value="RimM"/>
    <property type="match status" value="1"/>
</dbReference>
<keyword evidence="3 5" id="KW-0698">rRNA processing</keyword>
<dbReference type="Gene3D" id="2.30.30.240">
    <property type="entry name" value="PRC-barrel domain"/>
    <property type="match status" value="1"/>
</dbReference>
<evidence type="ECO:0000313" key="9">
    <source>
        <dbReference type="Proteomes" id="UP001084197"/>
    </source>
</evidence>
<evidence type="ECO:0000256" key="3">
    <source>
        <dbReference type="ARBA" id="ARBA00022552"/>
    </source>
</evidence>
<reference evidence="8" key="1">
    <citation type="submission" date="2022-11" db="EMBL/GenBank/DDBJ databases">
        <title>WGS of Natronobacillus azotifigens 24KS-1, an anaerobic diazotrophic haloalkaliphile from soda-rich habitats.</title>
        <authorList>
            <person name="Sorokin D.Y."/>
            <person name="Merkel A.Y."/>
        </authorList>
    </citation>
    <scope>NUCLEOTIDE SEQUENCE</scope>
    <source>
        <strain evidence="8">24KS-1</strain>
    </source>
</reference>
<dbReference type="HAMAP" id="MF_00014">
    <property type="entry name" value="Ribosome_mat_RimM"/>
    <property type="match status" value="1"/>
</dbReference>
<dbReference type="PANTHER" id="PTHR33692:SF1">
    <property type="entry name" value="RIBOSOME MATURATION FACTOR RIMM"/>
    <property type="match status" value="1"/>
</dbReference>
<dbReference type="RefSeq" id="WP_268780177.1">
    <property type="nucleotide sequence ID" value="NZ_JAPRAT010000016.1"/>
</dbReference>
<dbReference type="EMBL" id="JAPRAT010000016">
    <property type="protein sequence ID" value="MCZ0703405.1"/>
    <property type="molecule type" value="Genomic_DNA"/>
</dbReference>
<dbReference type="Proteomes" id="UP001084197">
    <property type="component" value="Unassembled WGS sequence"/>
</dbReference>
<dbReference type="InterPro" id="IPR009000">
    <property type="entry name" value="Transl_B-barrel_sf"/>
</dbReference>
<evidence type="ECO:0000256" key="5">
    <source>
        <dbReference type="HAMAP-Rule" id="MF_00014"/>
    </source>
</evidence>
<accession>A0A9J6RD25</accession>
<name>A0A9J6RD25_9BACI</name>
<evidence type="ECO:0000313" key="8">
    <source>
        <dbReference type="EMBL" id="MCZ0703405.1"/>
    </source>
</evidence>
<evidence type="ECO:0000259" key="6">
    <source>
        <dbReference type="Pfam" id="PF01782"/>
    </source>
</evidence>
<comment type="subunit">
    <text evidence="5">Binds ribosomal protein uS19.</text>
</comment>
<dbReference type="NCBIfam" id="TIGR02273">
    <property type="entry name" value="16S_RimM"/>
    <property type="match status" value="1"/>
</dbReference>
<evidence type="ECO:0000259" key="7">
    <source>
        <dbReference type="Pfam" id="PF05239"/>
    </source>
</evidence>
<dbReference type="InterPro" id="IPR002676">
    <property type="entry name" value="RimM_N"/>
</dbReference>
<dbReference type="AlphaFoldDB" id="A0A9J6RD25"/>